<comment type="caution">
    <text evidence="2">The sequence shown here is derived from an EMBL/GenBank/DDBJ whole genome shotgun (WGS) entry which is preliminary data.</text>
</comment>
<keyword evidence="1" id="KW-0812">Transmembrane</keyword>
<protein>
    <recommendedName>
        <fullName evidence="4">G protein-coupled receptor</fullName>
    </recommendedName>
</protein>
<gene>
    <name evidence="2" type="ORF">DdX_13168</name>
</gene>
<feature type="transmembrane region" description="Helical" evidence="1">
    <location>
        <begin position="79"/>
        <end position="103"/>
    </location>
</feature>
<dbReference type="Proteomes" id="UP001201812">
    <property type="component" value="Unassembled WGS sequence"/>
</dbReference>
<feature type="transmembrane region" description="Helical" evidence="1">
    <location>
        <begin position="47"/>
        <end position="73"/>
    </location>
</feature>
<keyword evidence="3" id="KW-1185">Reference proteome</keyword>
<keyword evidence="1" id="KW-1133">Transmembrane helix</keyword>
<dbReference type="AlphaFoldDB" id="A0AAD4MVQ4"/>
<keyword evidence="1" id="KW-0472">Membrane</keyword>
<evidence type="ECO:0008006" key="4">
    <source>
        <dbReference type="Google" id="ProtNLM"/>
    </source>
</evidence>
<evidence type="ECO:0000313" key="2">
    <source>
        <dbReference type="EMBL" id="KAI1706128.1"/>
    </source>
</evidence>
<dbReference type="EMBL" id="JAKKPZ010000050">
    <property type="protein sequence ID" value="KAI1706128.1"/>
    <property type="molecule type" value="Genomic_DNA"/>
</dbReference>
<name>A0AAD4MVQ4_9BILA</name>
<sequence>MLLTTSIPVFGYLLMLYCVGYPDPSRPIAAVTTQIYLDINETVEIDLLIYSAVLPCVGSLMSIMTVLTSALIAKESSTYIMAYFTMPVHWISVFNPVITIIVVGSYRREVFRRIFQTRVTKVRSVTNDLNGPV</sequence>
<proteinExistence type="predicted"/>
<evidence type="ECO:0000313" key="3">
    <source>
        <dbReference type="Proteomes" id="UP001201812"/>
    </source>
</evidence>
<organism evidence="2 3">
    <name type="scientific">Ditylenchus destructor</name>
    <dbReference type="NCBI Taxonomy" id="166010"/>
    <lineage>
        <taxon>Eukaryota</taxon>
        <taxon>Metazoa</taxon>
        <taxon>Ecdysozoa</taxon>
        <taxon>Nematoda</taxon>
        <taxon>Chromadorea</taxon>
        <taxon>Rhabditida</taxon>
        <taxon>Tylenchina</taxon>
        <taxon>Tylenchomorpha</taxon>
        <taxon>Sphaerularioidea</taxon>
        <taxon>Anguinidae</taxon>
        <taxon>Anguininae</taxon>
        <taxon>Ditylenchus</taxon>
    </lineage>
</organism>
<accession>A0AAD4MVQ4</accession>
<evidence type="ECO:0000256" key="1">
    <source>
        <dbReference type="SAM" id="Phobius"/>
    </source>
</evidence>
<reference evidence="2" key="1">
    <citation type="submission" date="2022-01" db="EMBL/GenBank/DDBJ databases">
        <title>Genome Sequence Resource for Two Populations of Ditylenchus destructor, the Migratory Endoparasitic Phytonematode.</title>
        <authorList>
            <person name="Zhang H."/>
            <person name="Lin R."/>
            <person name="Xie B."/>
        </authorList>
    </citation>
    <scope>NUCLEOTIDE SEQUENCE</scope>
    <source>
        <strain evidence="2">BazhouSP</strain>
    </source>
</reference>